<evidence type="ECO:0000313" key="1">
    <source>
        <dbReference type="EMBL" id="MEM4988045.1"/>
    </source>
</evidence>
<proteinExistence type="predicted"/>
<evidence type="ECO:0000313" key="2">
    <source>
        <dbReference type="Proteomes" id="UP001495910"/>
    </source>
</evidence>
<dbReference type="EMBL" id="JBANDC010000007">
    <property type="protein sequence ID" value="MEM4988045.1"/>
    <property type="molecule type" value="Genomic_DNA"/>
</dbReference>
<comment type="caution">
    <text evidence="1">The sequence shown here is derived from an EMBL/GenBank/DDBJ whole genome shotgun (WGS) entry which is preliminary data.</text>
</comment>
<gene>
    <name evidence="1" type="ORF">V8G57_11670</name>
</gene>
<sequence>MSTFPNSPRILKGGIVLLDPDKFTVLPNGVIVLQYNPDTLTRTLKIKGAEEGGDRSEAMRLTGPPVETIKLDAEIDATDQLEFPDKNPTAAQLGIFPQLAALEALAYPASASLQNNFSLAQQGTLEIMPMVAPLMLFIWSASRIVPVRLTDFSITEEAFDPSLNPIRAKVSLGLRVLSIDDLNFADKGGSLYMVYQQQKERMANMNTGGTLSALGVRGPL</sequence>
<name>A0ABU9PVL3_9BURK</name>
<organism evidence="1 2">
    <name type="scientific">Collimonas rhizosphaerae</name>
    <dbReference type="NCBI Taxonomy" id="3126357"/>
    <lineage>
        <taxon>Bacteria</taxon>
        <taxon>Pseudomonadati</taxon>
        <taxon>Pseudomonadota</taxon>
        <taxon>Betaproteobacteria</taxon>
        <taxon>Burkholderiales</taxon>
        <taxon>Oxalobacteraceae</taxon>
        <taxon>Collimonas</taxon>
    </lineage>
</organism>
<dbReference type="RefSeq" id="WP_342829535.1">
    <property type="nucleotide sequence ID" value="NZ_JBANDC010000007.1"/>
</dbReference>
<protein>
    <submittedName>
        <fullName evidence="1">Uncharacterized protein</fullName>
    </submittedName>
</protein>
<keyword evidence="2" id="KW-1185">Reference proteome</keyword>
<accession>A0ABU9PVL3</accession>
<dbReference type="Proteomes" id="UP001495910">
    <property type="component" value="Unassembled WGS sequence"/>
</dbReference>
<reference evidence="1 2" key="1">
    <citation type="submission" date="2024-02" db="EMBL/GenBank/DDBJ databases">
        <title>Draft genome sequence of Collimonas sp. strain H4R21, an effective mineral-weathering bacterial strain isolated from the beech rhizosphere.</title>
        <authorList>
            <person name="Morin E."/>
            <person name="Uroz S."/>
            <person name="Leveau J.H.J."/>
            <person name="Kumar R."/>
            <person name="Rey M.W."/>
            <person name="Pham J."/>
        </authorList>
    </citation>
    <scope>NUCLEOTIDE SEQUENCE [LARGE SCALE GENOMIC DNA]</scope>
    <source>
        <strain evidence="1 2">H4R21</strain>
    </source>
</reference>